<gene>
    <name evidence="2" type="ORF">PMEA_00019993</name>
</gene>
<sequence>NIKRSHESTSVEESKKLHASRGDENERDADRIALNEADNVKRPHESTSVEESKKLHASRGDEDERNADRSALKEAGDSRRNKRCQDEKATGN</sequence>
<proteinExistence type="predicted"/>
<protein>
    <submittedName>
        <fullName evidence="2">Uncharacterized protein</fullName>
    </submittedName>
</protein>
<organism evidence="2 3">
    <name type="scientific">Pocillopora meandrina</name>
    <dbReference type="NCBI Taxonomy" id="46732"/>
    <lineage>
        <taxon>Eukaryota</taxon>
        <taxon>Metazoa</taxon>
        <taxon>Cnidaria</taxon>
        <taxon>Anthozoa</taxon>
        <taxon>Hexacorallia</taxon>
        <taxon>Scleractinia</taxon>
        <taxon>Astrocoeniina</taxon>
        <taxon>Pocilloporidae</taxon>
        <taxon>Pocillopora</taxon>
    </lineage>
</organism>
<name>A0AAU9XA75_9CNID</name>
<evidence type="ECO:0000313" key="2">
    <source>
        <dbReference type="EMBL" id="CAH3142193.1"/>
    </source>
</evidence>
<evidence type="ECO:0000256" key="1">
    <source>
        <dbReference type="SAM" id="MobiDB-lite"/>
    </source>
</evidence>
<feature type="non-terminal residue" evidence="2">
    <location>
        <position position="92"/>
    </location>
</feature>
<accession>A0AAU9XA75</accession>
<reference evidence="2 3" key="1">
    <citation type="submission" date="2022-05" db="EMBL/GenBank/DDBJ databases">
        <authorList>
            <consortium name="Genoscope - CEA"/>
            <person name="William W."/>
        </authorList>
    </citation>
    <scope>NUCLEOTIDE SEQUENCE [LARGE SCALE GENOMIC DNA]</scope>
</reference>
<dbReference type="AlphaFoldDB" id="A0AAU9XA75"/>
<dbReference type="Proteomes" id="UP001159428">
    <property type="component" value="Unassembled WGS sequence"/>
</dbReference>
<feature type="non-terminal residue" evidence="2">
    <location>
        <position position="1"/>
    </location>
</feature>
<keyword evidence="3" id="KW-1185">Reference proteome</keyword>
<feature type="region of interest" description="Disordered" evidence="1">
    <location>
        <begin position="1"/>
        <end position="92"/>
    </location>
</feature>
<comment type="caution">
    <text evidence="2">The sequence shown here is derived from an EMBL/GenBank/DDBJ whole genome shotgun (WGS) entry which is preliminary data.</text>
</comment>
<dbReference type="EMBL" id="CALNXJ010000036">
    <property type="protein sequence ID" value="CAH3142193.1"/>
    <property type="molecule type" value="Genomic_DNA"/>
</dbReference>
<evidence type="ECO:0000313" key="3">
    <source>
        <dbReference type="Proteomes" id="UP001159428"/>
    </source>
</evidence>